<dbReference type="EMBL" id="FWXV01000026">
    <property type="protein sequence ID" value="SMD27507.1"/>
    <property type="molecule type" value="Genomic_DNA"/>
</dbReference>
<dbReference type="InterPro" id="IPR022675">
    <property type="entry name" value="G6P_DH_C"/>
</dbReference>
<evidence type="ECO:0000313" key="6">
    <source>
        <dbReference type="EMBL" id="SMD27507.1"/>
    </source>
</evidence>
<gene>
    <name evidence="6" type="ORF">SAMN05661093_11114</name>
</gene>
<organism evidence="6 7">
    <name type="scientific">Kibdelosporangium aridum</name>
    <dbReference type="NCBI Taxonomy" id="2030"/>
    <lineage>
        <taxon>Bacteria</taxon>
        <taxon>Bacillati</taxon>
        <taxon>Actinomycetota</taxon>
        <taxon>Actinomycetes</taxon>
        <taxon>Pseudonocardiales</taxon>
        <taxon>Pseudonocardiaceae</taxon>
        <taxon>Kibdelosporangium</taxon>
    </lineage>
</organism>
<evidence type="ECO:0000313" key="7">
    <source>
        <dbReference type="Proteomes" id="UP000192674"/>
    </source>
</evidence>
<keyword evidence="3" id="KW-0560">Oxidoreductase</keyword>
<name>A0A1Y5Y9P1_KIBAR</name>
<feature type="domain" description="Glucose-6-phosphate dehydrogenase C-terminal" evidence="5">
    <location>
        <begin position="1"/>
        <end position="38"/>
    </location>
</feature>
<keyword evidence="4" id="KW-0119">Carbohydrate metabolism</keyword>
<protein>
    <submittedName>
        <fullName evidence="6">Glucose-6-phosphate dehydrogenase, C-terminal domain</fullName>
    </submittedName>
</protein>
<proteinExistence type="predicted"/>
<dbReference type="PANTHER" id="PTHR23429">
    <property type="entry name" value="GLUCOSE-6-PHOSPHATE 1-DEHYDROGENASE G6PD"/>
    <property type="match status" value="1"/>
</dbReference>
<dbReference type="Gene3D" id="3.30.360.10">
    <property type="entry name" value="Dihydrodipicolinate Reductase, domain 2"/>
    <property type="match status" value="1"/>
</dbReference>
<accession>A0A1Y5Y9P1</accession>
<evidence type="ECO:0000256" key="1">
    <source>
        <dbReference type="ARBA" id="ARBA00004921"/>
    </source>
</evidence>
<evidence type="ECO:0000256" key="2">
    <source>
        <dbReference type="ARBA" id="ARBA00022857"/>
    </source>
</evidence>
<dbReference type="AlphaFoldDB" id="A0A1Y5Y9P1"/>
<dbReference type="Pfam" id="PF02781">
    <property type="entry name" value="G6PD_C"/>
    <property type="match status" value="1"/>
</dbReference>
<sequence>MLQNHLLQLLCLVALEPPHTLTPRDLRDRKVDVLRAVRA</sequence>
<dbReference type="GO" id="GO:0009051">
    <property type="term" value="P:pentose-phosphate shunt, oxidative branch"/>
    <property type="evidence" value="ECO:0007669"/>
    <property type="project" value="TreeGrafter"/>
</dbReference>
<dbReference type="GO" id="GO:0004345">
    <property type="term" value="F:glucose-6-phosphate dehydrogenase activity"/>
    <property type="evidence" value="ECO:0007669"/>
    <property type="project" value="InterPro"/>
</dbReference>
<evidence type="ECO:0000256" key="4">
    <source>
        <dbReference type="ARBA" id="ARBA00023277"/>
    </source>
</evidence>
<keyword evidence="2" id="KW-0521">NADP</keyword>
<dbReference type="PANTHER" id="PTHR23429:SF0">
    <property type="entry name" value="GLUCOSE-6-PHOSPHATE 1-DEHYDROGENASE"/>
    <property type="match status" value="1"/>
</dbReference>
<dbReference type="SUPFAM" id="SSF55347">
    <property type="entry name" value="Glyceraldehyde-3-phosphate dehydrogenase-like, C-terminal domain"/>
    <property type="match status" value="1"/>
</dbReference>
<dbReference type="GO" id="GO:0050661">
    <property type="term" value="F:NADP binding"/>
    <property type="evidence" value="ECO:0007669"/>
    <property type="project" value="InterPro"/>
</dbReference>
<dbReference type="Proteomes" id="UP000192674">
    <property type="component" value="Unassembled WGS sequence"/>
</dbReference>
<dbReference type="GO" id="GO:0006006">
    <property type="term" value="P:glucose metabolic process"/>
    <property type="evidence" value="ECO:0007669"/>
    <property type="project" value="InterPro"/>
</dbReference>
<evidence type="ECO:0000256" key="3">
    <source>
        <dbReference type="ARBA" id="ARBA00023002"/>
    </source>
</evidence>
<comment type="pathway">
    <text evidence="1">Carbohydrate degradation.</text>
</comment>
<evidence type="ECO:0000259" key="5">
    <source>
        <dbReference type="Pfam" id="PF02781"/>
    </source>
</evidence>
<reference evidence="6 7" key="1">
    <citation type="submission" date="2017-04" db="EMBL/GenBank/DDBJ databases">
        <authorList>
            <person name="Afonso C.L."/>
            <person name="Miller P.J."/>
            <person name="Scott M.A."/>
            <person name="Spackman E."/>
            <person name="Goraichik I."/>
            <person name="Dimitrov K.M."/>
            <person name="Suarez D.L."/>
            <person name="Swayne D.E."/>
        </authorList>
    </citation>
    <scope>NUCLEOTIDE SEQUENCE [LARGE SCALE GENOMIC DNA]</scope>
    <source>
        <strain evidence="6 7">DSM 43828</strain>
    </source>
</reference>
<dbReference type="GO" id="GO:0005829">
    <property type="term" value="C:cytosol"/>
    <property type="evidence" value="ECO:0007669"/>
    <property type="project" value="TreeGrafter"/>
</dbReference>
<keyword evidence="7" id="KW-1185">Reference proteome</keyword>
<dbReference type="InterPro" id="IPR001282">
    <property type="entry name" value="G6P_DH"/>
</dbReference>